<dbReference type="Pfam" id="PF02194">
    <property type="entry name" value="PXA"/>
    <property type="match status" value="1"/>
</dbReference>
<keyword evidence="2" id="KW-0963">Cytoplasm</keyword>
<comment type="subcellular location">
    <subcellularLocation>
        <location evidence="1">Cytoplasm</location>
    </subcellularLocation>
</comment>
<evidence type="ECO:0000256" key="4">
    <source>
        <dbReference type="SAM" id="Phobius"/>
    </source>
</evidence>
<feature type="compositionally biased region" description="Polar residues" evidence="3">
    <location>
        <begin position="449"/>
        <end position="474"/>
    </location>
</feature>
<dbReference type="InterPro" id="IPR051837">
    <property type="entry name" value="SortingNexin/PXDomain-PKLike"/>
</dbReference>
<feature type="compositionally biased region" description="Low complexity" evidence="3">
    <location>
        <begin position="74"/>
        <end position="87"/>
    </location>
</feature>
<feature type="compositionally biased region" description="Polar residues" evidence="3">
    <location>
        <begin position="289"/>
        <end position="304"/>
    </location>
</feature>
<comment type="caution">
    <text evidence="6">The sequence shown here is derived from an EMBL/GenBank/DDBJ whole genome shotgun (WGS) entry which is preliminary data.</text>
</comment>
<evidence type="ECO:0000256" key="1">
    <source>
        <dbReference type="ARBA" id="ARBA00004496"/>
    </source>
</evidence>
<keyword evidence="4" id="KW-0472">Membrane</keyword>
<feature type="compositionally biased region" description="Polar residues" evidence="3">
    <location>
        <begin position="717"/>
        <end position="731"/>
    </location>
</feature>
<proteinExistence type="predicted"/>
<evidence type="ECO:0000313" key="7">
    <source>
        <dbReference type="Proteomes" id="UP000266723"/>
    </source>
</evidence>
<feature type="compositionally biased region" description="Basic and acidic residues" evidence="3">
    <location>
        <begin position="737"/>
        <end position="764"/>
    </location>
</feature>
<feature type="compositionally biased region" description="Basic residues" evidence="3">
    <location>
        <begin position="544"/>
        <end position="555"/>
    </location>
</feature>
<dbReference type="Proteomes" id="UP000266723">
    <property type="component" value="Unassembled WGS sequence"/>
</dbReference>
<feature type="region of interest" description="Disordered" evidence="3">
    <location>
        <begin position="421"/>
        <end position="572"/>
    </location>
</feature>
<dbReference type="PANTHER" id="PTHR22999">
    <property type="entry name" value="PX SERINE/THREONINE KINASE PXK"/>
    <property type="match status" value="1"/>
</dbReference>
<protein>
    <recommendedName>
        <fullName evidence="5">PXA domain-containing protein</fullName>
    </recommendedName>
</protein>
<feature type="region of interest" description="Disordered" evidence="3">
    <location>
        <begin position="944"/>
        <end position="963"/>
    </location>
</feature>
<name>A0ABQ7ALB9_BRACR</name>
<evidence type="ECO:0000256" key="3">
    <source>
        <dbReference type="SAM" id="MobiDB-lite"/>
    </source>
</evidence>
<feature type="region of interest" description="Disordered" evidence="3">
    <location>
        <begin position="865"/>
        <end position="898"/>
    </location>
</feature>
<dbReference type="InterPro" id="IPR003114">
    <property type="entry name" value="Phox_assoc"/>
</dbReference>
<evidence type="ECO:0000259" key="5">
    <source>
        <dbReference type="PROSITE" id="PS51207"/>
    </source>
</evidence>
<evidence type="ECO:0000256" key="2">
    <source>
        <dbReference type="ARBA" id="ARBA00022490"/>
    </source>
</evidence>
<keyword evidence="7" id="KW-1185">Reference proteome</keyword>
<keyword evidence="4" id="KW-0812">Transmembrane</keyword>
<organism evidence="6 7">
    <name type="scientific">Brassica cretica</name>
    <name type="common">Mustard</name>
    <dbReference type="NCBI Taxonomy" id="69181"/>
    <lineage>
        <taxon>Eukaryota</taxon>
        <taxon>Viridiplantae</taxon>
        <taxon>Streptophyta</taxon>
        <taxon>Embryophyta</taxon>
        <taxon>Tracheophyta</taxon>
        <taxon>Spermatophyta</taxon>
        <taxon>Magnoliopsida</taxon>
        <taxon>eudicotyledons</taxon>
        <taxon>Gunneridae</taxon>
        <taxon>Pentapetalae</taxon>
        <taxon>rosids</taxon>
        <taxon>malvids</taxon>
        <taxon>Brassicales</taxon>
        <taxon>Brassicaceae</taxon>
        <taxon>Brassiceae</taxon>
        <taxon>Brassica</taxon>
    </lineage>
</organism>
<feature type="region of interest" description="Disordered" evidence="3">
    <location>
        <begin position="707"/>
        <end position="764"/>
    </location>
</feature>
<reference evidence="6 7" key="1">
    <citation type="journal article" date="2020" name="BMC Genomics">
        <title>Intraspecific diversification of the crop wild relative Brassica cretica Lam. using demographic model selection.</title>
        <authorList>
            <person name="Kioukis A."/>
            <person name="Michalopoulou V.A."/>
            <person name="Briers L."/>
            <person name="Pirintsos S."/>
            <person name="Studholme D.J."/>
            <person name="Pavlidis P."/>
            <person name="Sarris P.F."/>
        </authorList>
    </citation>
    <scope>NUCLEOTIDE SEQUENCE [LARGE SCALE GENOMIC DNA]</scope>
    <source>
        <strain evidence="7">cv. PFS-1207/04</strain>
    </source>
</reference>
<feature type="compositionally biased region" description="Basic and acidic residues" evidence="3">
    <location>
        <begin position="422"/>
        <end position="445"/>
    </location>
</feature>
<dbReference type="EMBL" id="QGKV02002055">
    <property type="protein sequence ID" value="KAF3498405.1"/>
    <property type="molecule type" value="Genomic_DNA"/>
</dbReference>
<sequence>MSSQKQAVTVRDLVEEAKKRIVILVICVVGLSYLLSLTSSSVWVNLPAAACLIILLRYFSFDVEMKRKAAAYNSKPSSLSGPSLSKPPELPKAAPRSDWRSKVNSQVVEDALDHFTRHLVSEWVLDLWYSRLTPDKQGPEELVFIINHVLGELSRRFRNVNLIDLLTRDIIDIICRHVELFRECQAKIERKGRRSLSFEERDSELRHVMATNDKLHPALFSPESEHKVLQHIMDRLISLTFRPEDMHCAFFHYTVRELLACCVMRPVINLANPRFINERIEAAVISRTKTNGGSSAAKETSQSEDLSEVSHDHFSRYLDPSVTGVELVQLKNEQQKRKNATDKQHVADLAKDPLLSMDTRSSRSWEALPLTSKIVDDSKYLQGHRGGEGWGDVLEKMSQRKTETLSPEHLESVWAKGRNYKKKEGERVPPRLSIKESCNDGDNARPKNFNENTVNARGSSQPKVVDSHLSSYSSAEEDEETNSSHSSTSEDEETVTGLNSPGTRVWDGRTNKNPSVSRIHHPLEHSGRRFKQTSKGHERYEKASRHRSSRKRSKRSGLIQGDDDSDDSEHDSLARSYSGISATSSASYNSVAEGDLLSAPRSSLLVDSFAKLRCEVMGANIVKSSSKMFAVYSISVTDDSNHSWSIKRRSFCNYQEFQDQLKCGTSLVWIPRLMPSQVLSLSLRRSRVVKPARKTSTVSTSIANMTEAAPAPLPSRENLSSENGKSGQHVRNNVMVDDLKSKVKAPGNDHTKTSDADVRKSKENGGLKVGNQAEAMAFPGLPTEWVPPKLTLPLLDLVDVVLQLQEGGWIRRKAFWVAKQILQLGMGDALDDWVLEKIRLLRRGTVVASGIQRVEQMLWPDGIFMTKHPKRKQQSSTSDEEQQQEAERRANVPKINNTPLLSPFSCSLHRSCPQDSQTEETYSVFSSESTAVAETRDESLINKVQHKKKPKKKKVAEPMEEAKRRGEMLAQKMKDFNMVDLRDVEHASDVQEALRCYSSIRSPVYLDIVDNFFTDMYYEFSDPLTTTSSIKGSRRKAGSFRL</sequence>
<dbReference type="PROSITE" id="PS51207">
    <property type="entry name" value="PXA"/>
    <property type="match status" value="1"/>
</dbReference>
<keyword evidence="4" id="KW-1133">Transmembrane helix</keyword>
<feature type="domain" description="PXA" evidence="5">
    <location>
        <begin position="105"/>
        <end position="288"/>
    </location>
</feature>
<feature type="region of interest" description="Disordered" evidence="3">
    <location>
        <begin position="289"/>
        <end position="309"/>
    </location>
</feature>
<feature type="compositionally biased region" description="Basic residues" evidence="3">
    <location>
        <begin position="944"/>
        <end position="954"/>
    </location>
</feature>
<dbReference type="Pfam" id="PF08628">
    <property type="entry name" value="Nexin_C"/>
    <property type="match status" value="1"/>
</dbReference>
<feature type="transmembrane region" description="Helical" evidence="4">
    <location>
        <begin position="21"/>
        <end position="36"/>
    </location>
</feature>
<dbReference type="PANTHER" id="PTHR22999:SF28">
    <property type="entry name" value="PHOX (PX) DOMAIN-CONTAINING PROTEIN"/>
    <property type="match status" value="1"/>
</dbReference>
<gene>
    <name evidence="6" type="ORF">DY000_02057633</name>
</gene>
<evidence type="ECO:0000313" key="6">
    <source>
        <dbReference type="EMBL" id="KAF3498405.1"/>
    </source>
</evidence>
<dbReference type="InterPro" id="IPR013937">
    <property type="entry name" value="Sorting_nexin_C"/>
</dbReference>
<feature type="region of interest" description="Disordered" evidence="3">
    <location>
        <begin position="73"/>
        <end position="98"/>
    </location>
</feature>
<dbReference type="SMART" id="SM00313">
    <property type="entry name" value="PXA"/>
    <property type="match status" value="1"/>
</dbReference>
<accession>A0ABQ7ALB9</accession>